<evidence type="ECO:0000313" key="2">
    <source>
        <dbReference type="EMBL" id="KAA8493667.1"/>
    </source>
</evidence>
<name>A0A5J4YT88_PORPP</name>
<accession>A0A5J4YT88</accession>
<evidence type="ECO:0000313" key="3">
    <source>
        <dbReference type="Proteomes" id="UP000324585"/>
    </source>
</evidence>
<gene>
    <name evidence="2" type="ORF">FVE85_4804</name>
</gene>
<protein>
    <submittedName>
        <fullName evidence="2">Uncharacterized protein</fullName>
    </submittedName>
</protein>
<reference evidence="3" key="1">
    <citation type="journal article" date="2019" name="Nat. Commun.">
        <title>Expansion of phycobilisome linker gene families in mesophilic red algae.</title>
        <authorList>
            <person name="Lee J."/>
            <person name="Kim D."/>
            <person name="Bhattacharya D."/>
            <person name="Yoon H.S."/>
        </authorList>
    </citation>
    <scope>NUCLEOTIDE SEQUENCE [LARGE SCALE GENOMIC DNA]</scope>
    <source>
        <strain evidence="3">CCMP 1328</strain>
    </source>
</reference>
<keyword evidence="3" id="KW-1185">Reference proteome</keyword>
<proteinExistence type="predicted"/>
<comment type="caution">
    <text evidence="2">The sequence shown here is derived from an EMBL/GenBank/DDBJ whole genome shotgun (WGS) entry which is preliminary data.</text>
</comment>
<organism evidence="2 3">
    <name type="scientific">Porphyridium purpureum</name>
    <name type="common">Red alga</name>
    <name type="synonym">Porphyridium cruentum</name>
    <dbReference type="NCBI Taxonomy" id="35688"/>
    <lineage>
        <taxon>Eukaryota</taxon>
        <taxon>Rhodophyta</taxon>
        <taxon>Bangiophyceae</taxon>
        <taxon>Porphyridiales</taxon>
        <taxon>Porphyridiaceae</taxon>
        <taxon>Porphyridium</taxon>
    </lineage>
</organism>
<dbReference type="Proteomes" id="UP000324585">
    <property type="component" value="Unassembled WGS sequence"/>
</dbReference>
<dbReference type="AlphaFoldDB" id="A0A5J4YT88"/>
<sequence length="119" mass="12923">MAAFPLVRMAHKTSQHFCGWPADSGREDSSARRAIVRSRRGGAHVEERSSVHRSGRARSVGPGIEGASTWALTAQQPHCSSLRAGSGPVSQGARERMRSSARRTGARTLVGHPYRVFCR</sequence>
<dbReference type="EMBL" id="VRMN01000006">
    <property type="protein sequence ID" value="KAA8493667.1"/>
    <property type="molecule type" value="Genomic_DNA"/>
</dbReference>
<feature type="compositionally biased region" description="Polar residues" evidence="1">
    <location>
        <begin position="70"/>
        <end position="79"/>
    </location>
</feature>
<evidence type="ECO:0000256" key="1">
    <source>
        <dbReference type="SAM" id="MobiDB-lite"/>
    </source>
</evidence>
<feature type="region of interest" description="Disordered" evidence="1">
    <location>
        <begin position="37"/>
        <end position="106"/>
    </location>
</feature>